<dbReference type="Proteomes" id="UP001219525">
    <property type="component" value="Unassembled WGS sequence"/>
</dbReference>
<name>A0AAD6YGJ5_9AGAR</name>
<evidence type="ECO:0000256" key="1">
    <source>
        <dbReference type="SAM" id="Phobius"/>
    </source>
</evidence>
<proteinExistence type="predicted"/>
<keyword evidence="3" id="KW-1185">Reference proteome</keyword>
<accession>A0AAD6YGJ5</accession>
<gene>
    <name evidence="2" type="ORF">GGX14DRAFT_434233</name>
</gene>
<feature type="transmembrane region" description="Helical" evidence="1">
    <location>
        <begin position="38"/>
        <end position="59"/>
    </location>
</feature>
<feature type="non-terminal residue" evidence="2">
    <location>
        <position position="120"/>
    </location>
</feature>
<reference evidence="2" key="1">
    <citation type="submission" date="2023-03" db="EMBL/GenBank/DDBJ databases">
        <title>Massive genome expansion in bonnet fungi (Mycena s.s.) driven by repeated elements and novel gene families across ecological guilds.</title>
        <authorList>
            <consortium name="Lawrence Berkeley National Laboratory"/>
            <person name="Harder C.B."/>
            <person name="Miyauchi S."/>
            <person name="Viragh M."/>
            <person name="Kuo A."/>
            <person name="Thoen E."/>
            <person name="Andreopoulos B."/>
            <person name="Lu D."/>
            <person name="Skrede I."/>
            <person name="Drula E."/>
            <person name="Henrissat B."/>
            <person name="Morin E."/>
            <person name="Kohler A."/>
            <person name="Barry K."/>
            <person name="LaButti K."/>
            <person name="Morin E."/>
            <person name="Salamov A."/>
            <person name="Lipzen A."/>
            <person name="Mereny Z."/>
            <person name="Hegedus B."/>
            <person name="Baldrian P."/>
            <person name="Stursova M."/>
            <person name="Weitz H."/>
            <person name="Taylor A."/>
            <person name="Grigoriev I.V."/>
            <person name="Nagy L.G."/>
            <person name="Martin F."/>
            <person name="Kauserud H."/>
        </authorList>
    </citation>
    <scope>NUCLEOTIDE SEQUENCE</scope>
    <source>
        <strain evidence="2">9144</strain>
    </source>
</reference>
<dbReference type="AlphaFoldDB" id="A0AAD6YGJ5"/>
<keyword evidence="1" id="KW-0812">Transmembrane</keyword>
<protein>
    <submittedName>
        <fullName evidence="2">Uncharacterized protein</fullName>
    </submittedName>
</protein>
<keyword evidence="1" id="KW-0472">Membrane</keyword>
<keyword evidence="1" id="KW-1133">Transmembrane helix</keyword>
<organism evidence="2 3">
    <name type="scientific">Mycena pura</name>
    <dbReference type="NCBI Taxonomy" id="153505"/>
    <lineage>
        <taxon>Eukaryota</taxon>
        <taxon>Fungi</taxon>
        <taxon>Dikarya</taxon>
        <taxon>Basidiomycota</taxon>
        <taxon>Agaricomycotina</taxon>
        <taxon>Agaricomycetes</taxon>
        <taxon>Agaricomycetidae</taxon>
        <taxon>Agaricales</taxon>
        <taxon>Marasmiineae</taxon>
        <taxon>Mycenaceae</taxon>
        <taxon>Mycena</taxon>
    </lineage>
</organism>
<evidence type="ECO:0000313" key="3">
    <source>
        <dbReference type="Proteomes" id="UP001219525"/>
    </source>
</evidence>
<sequence length="120" mass="13224">RQCFFHPEMPVKPFFVAFTGAAVVLAIALNLPPHLLDLHTITACLPAVSIASVLVAVGYKLLKKFMGDGSDISAHSSTTYYYQVGDNYTTRVWTNTTFFVLRTRRSSGAIEGKRTQLLGQ</sequence>
<dbReference type="EMBL" id="JARJCW010000010">
    <property type="protein sequence ID" value="KAJ7220346.1"/>
    <property type="molecule type" value="Genomic_DNA"/>
</dbReference>
<evidence type="ECO:0000313" key="2">
    <source>
        <dbReference type="EMBL" id="KAJ7220346.1"/>
    </source>
</evidence>
<comment type="caution">
    <text evidence="2">The sequence shown here is derived from an EMBL/GenBank/DDBJ whole genome shotgun (WGS) entry which is preliminary data.</text>
</comment>
<feature type="transmembrane region" description="Helical" evidence="1">
    <location>
        <begin position="12"/>
        <end position="32"/>
    </location>
</feature>